<dbReference type="AlphaFoldDB" id="A0A5C5RD34"/>
<dbReference type="EMBL" id="VIGW01000002">
    <property type="protein sequence ID" value="TWS20766.1"/>
    <property type="molecule type" value="Genomic_DNA"/>
</dbReference>
<proteinExistence type="predicted"/>
<feature type="transmembrane region" description="Helical" evidence="1">
    <location>
        <begin position="65"/>
        <end position="84"/>
    </location>
</feature>
<keyword evidence="1" id="KW-0472">Membrane</keyword>
<dbReference type="OrthoDB" id="4774409at2"/>
<comment type="caution">
    <text evidence="2">The sequence shown here is derived from an EMBL/GenBank/DDBJ whole genome shotgun (WGS) entry which is preliminary data.</text>
</comment>
<organism evidence="2 3">
    <name type="scientific">Tsukamurella asaccharolytica</name>
    <dbReference type="NCBI Taxonomy" id="2592067"/>
    <lineage>
        <taxon>Bacteria</taxon>
        <taxon>Bacillati</taxon>
        <taxon>Actinomycetota</taxon>
        <taxon>Actinomycetes</taxon>
        <taxon>Mycobacteriales</taxon>
        <taxon>Tsukamurellaceae</taxon>
        <taxon>Tsukamurella</taxon>
    </lineage>
</organism>
<evidence type="ECO:0000313" key="3">
    <source>
        <dbReference type="Proteomes" id="UP000317291"/>
    </source>
</evidence>
<dbReference type="Pfam" id="PF23809">
    <property type="entry name" value="Phage_holin_9"/>
    <property type="match status" value="1"/>
</dbReference>
<dbReference type="InterPro" id="IPR056390">
    <property type="entry name" value="Holin_phage"/>
</dbReference>
<sequence length="128" mass="13267">MLLNIRTWADVRAGAYALLPLLSTLLVGYSVLDQQKATLWVALATAVLGPVISAVQARSVSTFRAAFYAVLAAGQALAIGYGLLQDGQLDAWMPLVTFLIGGAAVAPAVANTDTSPADGTTGRHRGIE</sequence>
<keyword evidence="1" id="KW-1133">Transmembrane helix</keyword>
<keyword evidence="1" id="KW-0812">Transmembrane</keyword>
<protein>
    <submittedName>
        <fullName evidence="2">Uncharacterized protein</fullName>
    </submittedName>
</protein>
<name>A0A5C5RD34_9ACTN</name>
<accession>A0A5C5RD34</accession>
<keyword evidence="3" id="KW-1185">Reference proteome</keyword>
<evidence type="ECO:0000256" key="1">
    <source>
        <dbReference type="SAM" id="Phobius"/>
    </source>
</evidence>
<feature type="transmembrane region" description="Helical" evidence="1">
    <location>
        <begin position="13"/>
        <end position="32"/>
    </location>
</feature>
<gene>
    <name evidence="2" type="ORF">FK529_05405</name>
</gene>
<evidence type="ECO:0000313" key="2">
    <source>
        <dbReference type="EMBL" id="TWS20766.1"/>
    </source>
</evidence>
<feature type="transmembrane region" description="Helical" evidence="1">
    <location>
        <begin position="39"/>
        <end position="59"/>
    </location>
</feature>
<dbReference type="Proteomes" id="UP000317291">
    <property type="component" value="Unassembled WGS sequence"/>
</dbReference>
<reference evidence="2 3" key="1">
    <citation type="submission" date="2019-06" db="EMBL/GenBank/DDBJ databases">
        <title>Tsukamurella conjunctivitidis sp. nov., Tsukamurella assacharolytica sp. nov. and Tsukamurella sputae sp. nov. isolated from patients with conjunctivitis, bacteraemia (lymphoma) and respiratory infection (sputum) in Hong Kong.</title>
        <authorList>
            <person name="Teng J.L.L."/>
            <person name="Lee H.H."/>
            <person name="Fong J.Y.H."/>
            <person name="Fok K.M.N."/>
            <person name="Lau S.K.P."/>
            <person name="Woo P.C.Y."/>
        </authorList>
    </citation>
    <scope>NUCLEOTIDE SEQUENCE [LARGE SCALE GENOMIC DNA]</scope>
    <source>
        <strain evidence="2 3">HKU71</strain>
    </source>
</reference>
<feature type="transmembrane region" description="Helical" evidence="1">
    <location>
        <begin position="91"/>
        <end position="110"/>
    </location>
</feature>
<dbReference type="RefSeq" id="WP_146559985.1">
    <property type="nucleotide sequence ID" value="NZ_VIGW01000002.1"/>
</dbReference>